<dbReference type="OrthoDB" id="9786184at2"/>
<feature type="region of interest" description="Disordered" evidence="1">
    <location>
        <begin position="103"/>
        <end position="158"/>
    </location>
</feature>
<dbReference type="EMBL" id="VKAD01000001">
    <property type="protein sequence ID" value="TXR53772.1"/>
    <property type="molecule type" value="Genomic_DNA"/>
</dbReference>
<feature type="domain" description="D-alanyl-D-alanine carboxypeptidase-like core" evidence="2">
    <location>
        <begin position="317"/>
        <end position="421"/>
    </location>
</feature>
<evidence type="ECO:0000313" key="3">
    <source>
        <dbReference type="EMBL" id="TXR53772.1"/>
    </source>
</evidence>
<proteinExistence type="predicted"/>
<dbReference type="InterPro" id="IPR052179">
    <property type="entry name" value="DD-CPase-like"/>
</dbReference>
<dbReference type="InterPro" id="IPR009045">
    <property type="entry name" value="Zn_M74/Hedgehog-like"/>
</dbReference>
<dbReference type="SUPFAM" id="SSF55166">
    <property type="entry name" value="Hedgehog/DD-peptidase"/>
    <property type="match status" value="1"/>
</dbReference>
<dbReference type="AlphaFoldDB" id="A0A5C8Z743"/>
<dbReference type="GO" id="GO:0006508">
    <property type="term" value="P:proteolysis"/>
    <property type="evidence" value="ECO:0007669"/>
    <property type="project" value="InterPro"/>
</dbReference>
<sequence>MRCTAYAVEKYSRFFENKRYLSQYCVSFCKEIWIWGSLVKRRDFIIQSLSASAVVASAGYASLDMFLRRSSPYRPDIEARATQATLEVPEAFEAIGDEGLLTSPSPALQLAEPPASPVHSRPAVSYAQQQKAESLTPSEFPQAPVAQNEPFPAVGPQPEPVEEIVLSEADKEAAEKAKIAVPVASAQTTQEKINNFEQDFTDDVILIEDEYRILVQTLERINRVQRYVGFGNFNLISLDDAMKYANSAPQIGAFTAEEKAFLEMLFYADSSRLGFYGDKVVDNPTNIIATSDVVKVPKTGHFVYRGHSEEFYYKIRNEIGPTLILTSGVRNIVKQSQLFLAKVVHASGNMSRASRSLAPPGHSYHAVGDFDVGQVGAGLSNFTAAFAETDEFKKLQSLGYVRIRYTADNKLGVRYEPWHIRVV</sequence>
<dbReference type="Proteomes" id="UP000321764">
    <property type="component" value="Unassembled WGS sequence"/>
</dbReference>
<dbReference type="CDD" id="cd14814">
    <property type="entry name" value="Peptidase_M15"/>
    <property type="match status" value="1"/>
</dbReference>
<dbReference type="Gene3D" id="3.30.1380.10">
    <property type="match status" value="1"/>
</dbReference>
<comment type="caution">
    <text evidence="3">The sequence shown here is derived from an EMBL/GenBank/DDBJ whole genome shotgun (WGS) entry which is preliminary data.</text>
</comment>
<name>A0A5C8Z743_9GAMM</name>
<dbReference type="Pfam" id="PF02557">
    <property type="entry name" value="VanY"/>
    <property type="match status" value="1"/>
</dbReference>
<evidence type="ECO:0000256" key="1">
    <source>
        <dbReference type="SAM" id="MobiDB-lite"/>
    </source>
</evidence>
<evidence type="ECO:0000259" key="2">
    <source>
        <dbReference type="Pfam" id="PF02557"/>
    </source>
</evidence>
<protein>
    <recommendedName>
        <fullName evidence="2">D-alanyl-D-alanine carboxypeptidase-like core domain-containing protein</fullName>
    </recommendedName>
</protein>
<reference evidence="3 4" key="1">
    <citation type="submission" date="2019-07" db="EMBL/GenBank/DDBJ databases">
        <title>Reinekea sp. strain SSH23 genome sequencing and assembly.</title>
        <authorList>
            <person name="Kim I."/>
        </authorList>
    </citation>
    <scope>NUCLEOTIDE SEQUENCE [LARGE SCALE GENOMIC DNA]</scope>
    <source>
        <strain evidence="3 4">SSH23</strain>
    </source>
</reference>
<dbReference type="PANTHER" id="PTHR34385">
    <property type="entry name" value="D-ALANYL-D-ALANINE CARBOXYPEPTIDASE"/>
    <property type="match status" value="1"/>
</dbReference>
<feature type="compositionally biased region" description="Polar residues" evidence="1">
    <location>
        <begin position="126"/>
        <end position="139"/>
    </location>
</feature>
<dbReference type="InterPro" id="IPR003709">
    <property type="entry name" value="VanY-like_core_dom"/>
</dbReference>
<evidence type="ECO:0000313" key="4">
    <source>
        <dbReference type="Proteomes" id="UP000321764"/>
    </source>
</evidence>
<gene>
    <name evidence="3" type="ORF">FME95_04220</name>
</gene>
<dbReference type="PANTHER" id="PTHR34385:SF1">
    <property type="entry name" value="PEPTIDOGLYCAN L-ALANYL-D-GLUTAMATE ENDOPEPTIDASE CWLK"/>
    <property type="match status" value="1"/>
</dbReference>
<keyword evidence="4" id="KW-1185">Reference proteome</keyword>
<accession>A0A5C8Z743</accession>
<dbReference type="GO" id="GO:0008233">
    <property type="term" value="F:peptidase activity"/>
    <property type="evidence" value="ECO:0007669"/>
    <property type="project" value="InterPro"/>
</dbReference>
<organism evidence="3 4">
    <name type="scientific">Reinekea thalattae</name>
    <dbReference type="NCBI Taxonomy" id="2593301"/>
    <lineage>
        <taxon>Bacteria</taxon>
        <taxon>Pseudomonadati</taxon>
        <taxon>Pseudomonadota</taxon>
        <taxon>Gammaproteobacteria</taxon>
        <taxon>Oceanospirillales</taxon>
        <taxon>Saccharospirillaceae</taxon>
        <taxon>Reinekea</taxon>
    </lineage>
</organism>